<dbReference type="KEGG" id="sbh:SBI_08669"/>
<dbReference type="eggNOG" id="ENOG503271N">
    <property type="taxonomic scope" value="Bacteria"/>
</dbReference>
<keyword evidence="3" id="KW-1185">Reference proteome</keyword>
<dbReference type="InterPro" id="IPR032710">
    <property type="entry name" value="NTF2-like_dom_sf"/>
</dbReference>
<evidence type="ECO:0000313" key="3">
    <source>
        <dbReference type="Proteomes" id="UP000000377"/>
    </source>
</evidence>
<dbReference type="AlphaFoldDB" id="D7BW77"/>
<evidence type="ECO:0000259" key="1">
    <source>
        <dbReference type="Pfam" id="PF12680"/>
    </source>
</evidence>
<dbReference type="Proteomes" id="UP000000377">
    <property type="component" value="Chromosome"/>
</dbReference>
<dbReference type="RefSeq" id="WP_014181236.1">
    <property type="nucleotide sequence ID" value="NC_016582.1"/>
</dbReference>
<name>D7BW77_STRBB</name>
<reference evidence="2 3" key="1">
    <citation type="journal article" date="2010" name="J. Bacteriol.">
        <title>Genome sequence of the milbemycin-producing bacterium Streptomyces bingchenggensis.</title>
        <authorList>
            <person name="Wang X.J."/>
            <person name="Yan Y.J."/>
            <person name="Zhang B."/>
            <person name="An J."/>
            <person name="Wang J.J."/>
            <person name="Tian J."/>
            <person name="Jiang L."/>
            <person name="Chen Y.H."/>
            <person name="Huang S.X."/>
            <person name="Yin M."/>
            <person name="Zhang J."/>
            <person name="Gao A.L."/>
            <person name="Liu C.X."/>
            <person name="Zhu Z.X."/>
            <person name="Xiang W.S."/>
        </authorList>
    </citation>
    <scope>NUCLEOTIDE SEQUENCE [LARGE SCALE GENOMIC DNA]</scope>
    <source>
        <strain evidence="2 3">BCW-1</strain>
    </source>
</reference>
<evidence type="ECO:0000313" key="2">
    <source>
        <dbReference type="EMBL" id="ADI11787.1"/>
    </source>
</evidence>
<sequence>MDRVQWVLRHYDASASALDTDAFVRGLAPDVRMTRGLTTMTGRDEIRRAVERMRAAQGLLSMRHDIVGLWEPEPGVVIAEAVVTYRHETHSPRPVPVVTVFRWRGDEVADIRIYMDSSQVSGTSS</sequence>
<dbReference type="Pfam" id="PF12680">
    <property type="entry name" value="SnoaL_2"/>
    <property type="match status" value="1"/>
</dbReference>
<dbReference type="InterPro" id="IPR037401">
    <property type="entry name" value="SnoaL-like"/>
</dbReference>
<dbReference type="HOGENOM" id="CLU_1991352_0_0_11"/>
<gene>
    <name evidence="2" type="ordered locus">SBI_08669</name>
</gene>
<protein>
    <recommendedName>
        <fullName evidence="1">SnoaL-like domain-containing protein</fullName>
    </recommendedName>
</protein>
<dbReference type="Gene3D" id="3.10.450.50">
    <property type="match status" value="1"/>
</dbReference>
<dbReference type="SUPFAM" id="SSF54427">
    <property type="entry name" value="NTF2-like"/>
    <property type="match status" value="1"/>
</dbReference>
<dbReference type="PATRIC" id="fig|749414.3.peg.8918"/>
<dbReference type="EMBL" id="CP002047">
    <property type="protein sequence ID" value="ADI11787.1"/>
    <property type="molecule type" value="Genomic_DNA"/>
</dbReference>
<accession>D7BW77</accession>
<proteinExistence type="predicted"/>
<feature type="domain" description="SnoaL-like" evidence="1">
    <location>
        <begin position="8"/>
        <end position="110"/>
    </location>
</feature>
<organism evidence="2 3">
    <name type="scientific">Streptomyces bingchenggensis (strain BCW-1)</name>
    <dbReference type="NCBI Taxonomy" id="749414"/>
    <lineage>
        <taxon>Bacteria</taxon>
        <taxon>Bacillati</taxon>
        <taxon>Actinomycetota</taxon>
        <taxon>Actinomycetes</taxon>
        <taxon>Kitasatosporales</taxon>
        <taxon>Streptomycetaceae</taxon>
        <taxon>Streptomyces</taxon>
    </lineage>
</organism>